<evidence type="ECO:0000313" key="4">
    <source>
        <dbReference type="Proteomes" id="UP000617634"/>
    </source>
</evidence>
<proteinExistence type="predicted"/>
<sequence>MTDTNPQAPETSATSANPGNIVALPSKAEEQRPSDKVIGFVKRHPVLTVAGGIAAGALVTALLPRRMTRGVASKAVGLAEVAGTSTMLFGKRMGDKAHDLGEDVLESAHSFGDKAEKASDAALSRLQKIGTAALAAVAAASHSAGRKASHLGDVASDGSHKVADLAVEMKKKVAG</sequence>
<keyword evidence="2" id="KW-1133">Transmembrane helix</keyword>
<dbReference type="RefSeq" id="WP_197163069.1">
    <property type="nucleotide sequence ID" value="NZ_JADZGI010000001.1"/>
</dbReference>
<keyword evidence="2" id="KW-0472">Membrane</keyword>
<feature type="compositionally biased region" description="Polar residues" evidence="1">
    <location>
        <begin position="1"/>
        <end position="18"/>
    </location>
</feature>
<name>A0A931HCR5_9SPHN</name>
<feature type="transmembrane region" description="Helical" evidence="2">
    <location>
        <begin position="46"/>
        <end position="64"/>
    </location>
</feature>
<comment type="caution">
    <text evidence="3">The sequence shown here is derived from an EMBL/GenBank/DDBJ whole genome shotgun (WGS) entry which is preliminary data.</text>
</comment>
<organism evidence="3 4">
    <name type="scientific">Novosphingobium aureum</name>
    <dbReference type="NCBI Taxonomy" id="2792964"/>
    <lineage>
        <taxon>Bacteria</taxon>
        <taxon>Pseudomonadati</taxon>
        <taxon>Pseudomonadota</taxon>
        <taxon>Alphaproteobacteria</taxon>
        <taxon>Sphingomonadales</taxon>
        <taxon>Sphingomonadaceae</taxon>
        <taxon>Novosphingobium</taxon>
    </lineage>
</organism>
<evidence type="ECO:0000313" key="3">
    <source>
        <dbReference type="EMBL" id="MBH0113088.1"/>
    </source>
</evidence>
<reference evidence="3" key="1">
    <citation type="submission" date="2020-11" db="EMBL/GenBank/DDBJ databases">
        <title>Novosphingobium aureum sp. nov., a marine bacterium isolated from sediment of a salt flat.</title>
        <authorList>
            <person name="Yoo Y."/>
            <person name="Kim J.-J."/>
        </authorList>
    </citation>
    <scope>NUCLEOTIDE SEQUENCE</scope>
    <source>
        <strain evidence="3">YJ-S2-02</strain>
    </source>
</reference>
<keyword evidence="2" id="KW-0812">Transmembrane</keyword>
<feature type="region of interest" description="Disordered" evidence="1">
    <location>
        <begin position="1"/>
        <end position="20"/>
    </location>
</feature>
<dbReference type="EMBL" id="JADZGI010000001">
    <property type="protein sequence ID" value="MBH0113088.1"/>
    <property type="molecule type" value="Genomic_DNA"/>
</dbReference>
<evidence type="ECO:0000256" key="1">
    <source>
        <dbReference type="SAM" id="MobiDB-lite"/>
    </source>
</evidence>
<dbReference type="AlphaFoldDB" id="A0A931HCR5"/>
<accession>A0A931HCR5</accession>
<dbReference type="Proteomes" id="UP000617634">
    <property type="component" value="Unassembled WGS sequence"/>
</dbReference>
<keyword evidence="4" id="KW-1185">Reference proteome</keyword>
<protein>
    <submittedName>
        <fullName evidence="3">Uncharacterized protein</fullName>
    </submittedName>
</protein>
<gene>
    <name evidence="3" type="ORF">I5E68_09025</name>
</gene>
<evidence type="ECO:0000256" key="2">
    <source>
        <dbReference type="SAM" id="Phobius"/>
    </source>
</evidence>